<comment type="caution">
    <text evidence="3">The sequence shown here is derived from an EMBL/GenBank/DDBJ whole genome shotgun (WGS) entry which is preliminary data.</text>
</comment>
<reference evidence="2 5" key="4">
    <citation type="submission" date="2019-12" db="EMBL/GenBank/DDBJ databases">
        <title>Multi-Generational Helicobacter saguini Isolates.</title>
        <authorList>
            <person name="Mannion A."/>
            <person name="Shen Z."/>
            <person name="Fox J.G."/>
        </authorList>
    </citation>
    <scope>NUCLEOTIDE SEQUENCE [LARGE SCALE GENOMIC DNA]</scope>
    <source>
        <strain evidence="2">16-048</strain>
        <strain evidence="5">16-048 (F4)</strain>
    </source>
</reference>
<feature type="signal peptide" evidence="1">
    <location>
        <begin position="1"/>
        <end position="19"/>
    </location>
</feature>
<feature type="chain" id="PRO_5036329020" description="Beta-lactamase" evidence="1">
    <location>
        <begin position="20"/>
        <end position="66"/>
    </location>
</feature>
<evidence type="ECO:0008006" key="6">
    <source>
        <dbReference type="Google" id="ProtNLM"/>
    </source>
</evidence>
<dbReference type="OrthoDB" id="5327706at2"/>
<dbReference type="RefSeq" id="WP_052062411.1">
    <property type="nucleotide sequence ID" value="NZ_JRMP02000004.1"/>
</dbReference>
<dbReference type="AlphaFoldDB" id="A0A347VHM6"/>
<gene>
    <name evidence="2" type="ORF">DCO61_04690</name>
    <name evidence="3" type="ORF">LS64_003440</name>
</gene>
<evidence type="ECO:0000313" key="4">
    <source>
        <dbReference type="Proteomes" id="UP000029714"/>
    </source>
</evidence>
<name>A0A347VHM6_9HELI</name>
<evidence type="ECO:0000313" key="2">
    <source>
        <dbReference type="EMBL" id="MWV69325.1"/>
    </source>
</evidence>
<dbReference type="EMBL" id="QBIU01000001">
    <property type="protein sequence ID" value="MWV69325.1"/>
    <property type="molecule type" value="Genomic_DNA"/>
</dbReference>
<dbReference type="Gene3D" id="3.10.450.50">
    <property type="match status" value="1"/>
</dbReference>
<sequence length="66" mass="7259">MKNKFLMCVVAFLSLFIVACSSNNPKDVAISFVEEIYKHGDSEDALKYLALPSDEGTKSLMLGKIS</sequence>
<evidence type="ECO:0000313" key="3">
    <source>
        <dbReference type="EMBL" id="TLD94986.1"/>
    </source>
</evidence>
<reference evidence="3 4" key="2">
    <citation type="journal article" date="2016" name="Infect. Immun.">
        <title>Helicobacter saguini, a Novel Helicobacter Isolated from Cotton-Top Tamarins with Ulcerative Colitis, Has Proinflammatory Properties and Induces Typhlocolitis and Dysplasia in Gnotobiotic IL-10-/- Mice.</title>
        <authorList>
            <person name="Shen Z."/>
            <person name="Mannion A."/>
            <person name="Whary M.T."/>
            <person name="Muthupalani S."/>
            <person name="Sheh A."/>
            <person name="Feng Y."/>
            <person name="Gong G."/>
            <person name="Vandamme P."/>
            <person name="Holcombe H.R."/>
            <person name="Paster B.J."/>
            <person name="Fox J.G."/>
        </authorList>
    </citation>
    <scope>NUCLEOTIDE SEQUENCE [LARGE SCALE GENOMIC DNA]</scope>
    <source>
        <strain evidence="3 4">MIT 97-6194</strain>
    </source>
</reference>
<organism evidence="3 4">
    <name type="scientific">Helicobacter saguini</name>
    <dbReference type="NCBI Taxonomy" id="1548018"/>
    <lineage>
        <taxon>Bacteria</taxon>
        <taxon>Pseudomonadati</taxon>
        <taxon>Campylobacterota</taxon>
        <taxon>Epsilonproteobacteria</taxon>
        <taxon>Campylobacterales</taxon>
        <taxon>Helicobacteraceae</taxon>
        <taxon>Helicobacter</taxon>
    </lineage>
</organism>
<reference evidence="3" key="3">
    <citation type="submission" date="2018-04" db="EMBL/GenBank/DDBJ databases">
        <authorList>
            <person name="Sheh A."/>
            <person name="Shen Z."/>
            <person name="Mannion A.J."/>
            <person name="Fox J.G."/>
        </authorList>
    </citation>
    <scope>NUCLEOTIDE SEQUENCE</scope>
    <source>
        <strain evidence="3">MIT 97-6194</strain>
    </source>
</reference>
<accession>A0A347VHM6</accession>
<dbReference type="EMBL" id="JRMP02000004">
    <property type="protein sequence ID" value="TLD94986.1"/>
    <property type="molecule type" value="Genomic_DNA"/>
</dbReference>
<dbReference type="Proteomes" id="UP000029714">
    <property type="component" value="Unassembled WGS sequence"/>
</dbReference>
<reference evidence="3 4" key="1">
    <citation type="journal article" date="2014" name="Genome Announc.">
        <title>Draft genome sequences of eight enterohepatic helicobacter species isolated from both laboratory and wild rodents.</title>
        <authorList>
            <person name="Sheh A."/>
            <person name="Shen Z."/>
            <person name="Fox J.G."/>
        </authorList>
    </citation>
    <scope>NUCLEOTIDE SEQUENCE [LARGE SCALE GENOMIC DNA]</scope>
    <source>
        <strain evidence="3 4">MIT 97-6194</strain>
    </source>
</reference>
<protein>
    <recommendedName>
        <fullName evidence="6">Beta-lactamase</fullName>
    </recommendedName>
</protein>
<dbReference type="Proteomes" id="UP000477070">
    <property type="component" value="Unassembled WGS sequence"/>
</dbReference>
<keyword evidence="1" id="KW-0732">Signal</keyword>
<keyword evidence="4" id="KW-1185">Reference proteome</keyword>
<evidence type="ECO:0000313" key="5">
    <source>
        <dbReference type="Proteomes" id="UP000477070"/>
    </source>
</evidence>
<evidence type="ECO:0000256" key="1">
    <source>
        <dbReference type="SAM" id="SignalP"/>
    </source>
</evidence>
<proteinExistence type="predicted"/>
<dbReference type="PROSITE" id="PS51257">
    <property type="entry name" value="PROKAR_LIPOPROTEIN"/>
    <property type="match status" value="1"/>
</dbReference>